<reference evidence="2 3" key="1">
    <citation type="journal article" date="2022" name="Nat. Genet.">
        <title>Improved pea reference genome and pan-genome highlight genomic features and evolutionary characteristics.</title>
        <authorList>
            <person name="Yang T."/>
            <person name="Liu R."/>
            <person name="Luo Y."/>
            <person name="Hu S."/>
            <person name="Wang D."/>
            <person name="Wang C."/>
            <person name="Pandey M.K."/>
            <person name="Ge S."/>
            <person name="Xu Q."/>
            <person name="Li N."/>
            <person name="Li G."/>
            <person name="Huang Y."/>
            <person name="Saxena R.K."/>
            <person name="Ji Y."/>
            <person name="Li M."/>
            <person name="Yan X."/>
            <person name="He Y."/>
            <person name="Liu Y."/>
            <person name="Wang X."/>
            <person name="Xiang C."/>
            <person name="Varshney R.K."/>
            <person name="Ding H."/>
            <person name="Gao S."/>
            <person name="Zong X."/>
        </authorList>
    </citation>
    <scope>NUCLEOTIDE SEQUENCE [LARGE SCALE GENOMIC DNA]</scope>
    <source>
        <strain evidence="2 3">cv. Zhongwan 6</strain>
    </source>
</reference>
<name>A0A9D4Y276_PEA</name>
<dbReference type="InterPro" id="IPR004312">
    <property type="entry name" value="ATHILA_Orf1_C"/>
</dbReference>
<gene>
    <name evidence="2" type="ORF">KIW84_035783</name>
</gene>
<dbReference type="Pfam" id="PF03078">
    <property type="entry name" value="ATHILA"/>
    <property type="match status" value="1"/>
</dbReference>
<comment type="caution">
    <text evidence="2">The sequence shown here is derived from an EMBL/GenBank/DDBJ whole genome shotgun (WGS) entry which is preliminary data.</text>
</comment>
<organism evidence="2 3">
    <name type="scientific">Pisum sativum</name>
    <name type="common">Garden pea</name>
    <name type="synonym">Lathyrus oleraceus</name>
    <dbReference type="NCBI Taxonomy" id="3888"/>
    <lineage>
        <taxon>Eukaryota</taxon>
        <taxon>Viridiplantae</taxon>
        <taxon>Streptophyta</taxon>
        <taxon>Embryophyta</taxon>
        <taxon>Tracheophyta</taxon>
        <taxon>Spermatophyta</taxon>
        <taxon>Magnoliopsida</taxon>
        <taxon>eudicotyledons</taxon>
        <taxon>Gunneridae</taxon>
        <taxon>Pentapetalae</taxon>
        <taxon>rosids</taxon>
        <taxon>fabids</taxon>
        <taxon>Fabales</taxon>
        <taxon>Fabaceae</taxon>
        <taxon>Papilionoideae</taxon>
        <taxon>50 kb inversion clade</taxon>
        <taxon>NPAAA clade</taxon>
        <taxon>Hologalegina</taxon>
        <taxon>IRL clade</taxon>
        <taxon>Fabeae</taxon>
        <taxon>Lathyrus</taxon>
    </lineage>
</organism>
<sequence>MPPRVVRPRREINYMGITFAKGIDGENQRSRYHKLFKRDVLATRYPDDDFLRDLGLFDSVHWIRNNLGGSRTTSTTHFRMFNRNYEISQAQIADLFLFPHRDEYACQQPLESKWESNALEFWNQPMGKTTTDWEGLKATTIRNPSIRYLHRILASTIFGRENTENVNYIDFFLIYRALSETKVNPTSFLLAHLQSTSVKIEGHICVGRMITSIALALNLGIELDTLDPLETHFSDLDYFRSMRLIKNKPEGKYFLMISNREVRGVTLPCTTRIIV</sequence>
<accession>A0A9D4Y276</accession>
<protein>
    <recommendedName>
        <fullName evidence="1">Arabidopsis retrotransposon Orf1 C-terminal domain-containing protein</fullName>
    </recommendedName>
</protein>
<dbReference type="EMBL" id="JAMSHJ010000003">
    <property type="protein sequence ID" value="KAI5431743.1"/>
    <property type="molecule type" value="Genomic_DNA"/>
</dbReference>
<evidence type="ECO:0000259" key="1">
    <source>
        <dbReference type="Pfam" id="PF03078"/>
    </source>
</evidence>
<proteinExistence type="predicted"/>
<dbReference type="Proteomes" id="UP001058974">
    <property type="component" value="Chromosome 3"/>
</dbReference>
<evidence type="ECO:0000313" key="3">
    <source>
        <dbReference type="Proteomes" id="UP001058974"/>
    </source>
</evidence>
<dbReference type="AlphaFoldDB" id="A0A9D4Y276"/>
<feature type="domain" description="Arabidopsis retrotransposon Orf1 C-terminal" evidence="1">
    <location>
        <begin position="76"/>
        <end position="253"/>
    </location>
</feature>
<dbReference type="Gramene" id="Psat03G0578300-T1">
    <property type="protein sequence ID" value="KAI5431743.1"/>
    <property type="gene ID" value="KIW84_035783"/>
</dbReference>
<keyword evidence="3" id="KW-1185">Reference proteome</keyword>
<evidence type="ECO:0000313" key="2">
    <source>
        <dbReference type="EMBL" id="KAI5431743.1"/>
    </source>
</evidence>